<organism evidence="1 2">
    <name type="scientific">Caerostris extrusa</name>
    <name type="common">Bark spider</name>
    <name type="synonym">Caerostris bankana</name>
    <dbReference type="NCBI Taxonomy" id="172846"/>
    <lineage>
        <taxon>Eukaryota</taxon>
        <taxon>Metazoa</taxon>
        <taxon>Ecdysozoa</taxon>
        <taxon>Arthropoda</taxon>
        <taxon>Chelicerata</taxon>
        <taxon>Arachnida</taxon>
        <taxon>Araneae</taxon>
        <taxon>Araneomorphae</taxon>
        <taxon>Entelegynae</taxon>
        <taxon>Araneoidea</taxon>
        <taxon>Araneidae</taxon>
        <taxon>Caerostris</taxon>
    </lineage>
</organism>
<sequence>MISQIATSSQCIMGYELDVIPFRRRYGLCANELPVSHRFYEFINGSLCLFLPPEDSFLWTRNASVKLEDGTRAVMYKQIGERIALWPKGISRNGA</sequence>
<dbReference type="Proteomes" id="UP001054945">
    <property type="component" value="Unassembled WGS sequence"/>
</dbReference>
<protein>
    <submittedName>
        <fullName evidence="1">Uncharacterized protein</fullName>
    </submittedName>
</protein>
<keyword evidence="2" id="KW-1185">Reference proteome</keyword>
<evidence type="ECO:0000313" key="1">
    <source>
        <dbReference type="EMBL" id="GIY95750.1"/>
    </source>
</evidence>
<comment type="caution">
    <text evidence="1">The sequence shown here is derived from an EMBL/GenBank/DDBJ whole genome shotgun (WGS) entry which is preliminary data.</text>
</comment>
<dbReference type="EMBL" id="BPLR01000572">
    <property type="protein sequence ID" value="GIY95750.1"/>
    <property type="molecule type" value="Genomic_DNA"/>
</dbReference>
<dbReference type="AlphaFoldDB" id="A0AAV4XNF2"/>
<reference evidence="1 2" key="1">
    <citation type="submission" date="2021-06" db="EMBL/GenBank/DDBJ databases">
        <title>Caerostris extrusa draft genome.</title>
        <authorList>
            <person name="Kono N."/>
            <person name="Arakawa K."/>
        </authorList>
    </citation>
    <scope>NUCLEOTIDE SEQUENCE [LARGE SCALE GENOMIC DNA]</scope>
</reference>
<accession>A0AAV4XNF2</accession>
<evidence type="ECO:0000313" key="2">
    <source>
        <dbReference type="Proteomes" id="UP001054945"/>
    </source>
</evidence>
<proteinExistence type="predicted"/>
<name>A0AAV4XNF2_CAEEX</name>
<gene>
    <name evidence="1" type="ORF">CEXT_394251</name>
</gene>